<keyword evidence="3" id="KW-1003">Cell membrane</keyword>
<dbReference type="PANTHER" id="PTHR42718">
    <property type="entry name" value="MAJOR FACILITATOR SUPERFAMILY MULTIDRUG TRANSPORTER MFSC"/>
    <property type="match status" value="1"/>
</dbReference>
<keyword evidence="5 7" id="KW-1133">Transmembrane helix</keyword>
<feature type="domain" description="Major facilitator superfamily (MFS) profile" evidence="8">
    <location>
        <begin position="38"/>
        <end position="481"/>
    </location>
</feature>
<keyword evidence="6 7" id="KW-0472">Membrane</keyword>
<feature type="transmembrane region" description="Helical" evidence="7">
    <location>
        <begin position="191"/>
        <end position="213"/>
    </location>
</feature>
<feature type="transmembrane region" description="Helical" evidence="7">
    <location>
        <begin position="129"/>
        <end position="151"/>
    </location>
</feature>
<dbReference type="InterPro" id="IPR020846">
    <property type="entry name" value="MFS_dom"/>
</dbReference>
<dbReference type="GO" id="GO:0005886">
    <property type="term" value="C:plasma membrane"/>
    <property type="evidence" value="ECO:0007669"/>
    <property type="project" value="UniProtKB-SubCell"/>
</dbReference>
<evidence type="ECO:0000256" key="5">
    <source>
        <dbReference type="ARBA" id="ARBA00022989"/>
    </source>
</evidence>
<evidence type="ECO:0000256" key="7">
    <source>
        <dbReference type="SAM" id="Phobius"/>
    </source>
</evidence>
<dbReference type="Gene3D" id="1.20.1250.20">
    <property type="entry name" value="MFS general substrate transporter like domains"/>
    <property type="match status" value="1"/>
</dbReference>
<name>A0A7Y9E3C7_9ACTN</name>
<proteinExistence type="predicted"/>
<comment type="subcellular location">
    <subcellularLocation>
        <location evidence="1">Cell membrane</location>
        <topology evidence="1">Multi-pass membrane protein</topology>
    </subcellularLocation>
</comment>
<organism evidence="9 10">
    <name type="scientific">Nocardioides panaciterrulae</name>
    <dbReference type="NCBI Taxonomy" id="661492"/>
    <lineage>
        <taxon>Bacteria</taxon>
        <taxon>Bacillati</taxon>
        <taxon>Actinomycetota</taxon>
        <taxon>Actinomycetes</taxon>
        <taxon>Propionibacteriales</taxon>
        <taxon>Nocardioidaceae</taxon>
        <taxon>Nocardioides</taxon>
    </lineage>
</organism>
<dbReference type="PRINTS" id="PR01035">
    <property type="entry name" value="TCRTETA"/>
</dbReference>
<evidence type="ECO:0000256" key="4">
    <source>
        <dbReference type="ARBA" id="ARBA00022692"/>
    </source>
</evidence>
<feature type="transmembrane region" description="Helical" evidence="7">
    <location>
        <begin position="386"/>
        <end position="408"/>
    </location>
</feature>
<evidence type="ECO:0000256" key="6">
    <source>
        <dbReference type="ARBA" id="ARBA00023136"/>
    </source>
</evidence>
<feature type="transmembrane region" description="Helical" evidence="7">
    <location>
        <begin position="292"/>
        <end position="313"/>
    </location>
</feature>
<dbReference type="EMBL" id="JACCBG010000001">
    <property type="protein sequence ID" value="NYD40349.1"/>
    <property type="molecule type" value="Genomic_DNA"/>
</dbReference>
<reference evidence="9 10" key="1">
    <citation type="submission" date="2020-07" db="EMBL/GenBank/DDBJ databases">
        <title>Sequencing the genomes of 1000 actinobacteria strains.</title>
        <authorList>
            <person name="Klenk H.-P."/>
        </authorList>
    </citation>
    <scope>NUCLEOTIDE SEQUENCE [LARGE SCALE GENOMIC DNA]</scope>
    <source>
        <strain evidence="9 10">DSM 21350</strain>
    </source>
</reference>
<feature type="transmembrane region" description="Helical" evidence="7">
    <location>
        <begin position="325"/>
        <end position="345"/>
    </location>
</feature>
<keyword evidence="4 7" id="KW-0812">Transmembrane</keyword>
<evidence type="ECO:0000256" key="1">
    <source>
        <dbReference type="ARBA" id="ARBA00004651"/>
    </source>
</evidence>
<dbReference type="InterPro" id="IPR011701">
    <property type="entry name" value="MFS"/>
</dbReference>
<evidence type="ECO:0000313" key="9">
    <source>
        <dbReference type="EMBL" id="NYD40349.1"/>
    </source>
</evidence>
<evidence type="ECO:0000256" key="3">
    <source>
        <dbReference type="ARBA" id="ARBA00022475"/>
    </source>
</evidence>
<feature type="transmembrane region" description="Helical" evidence="7">
    <location>
        <begin position="249"/>
        <end position="271"/>
    </location>
</feature>
<dbReference type="Gene3D" id="1.20.1720.10">
    <property type="entry name" value="Multidrug resistance protein D"/>
    <property type="match status" value="1"/>
</dbReference>
<dbReference type="RefSeq" id="WP_179662254.1">
    <property type="nucleotide sequence ID" value="NZ_JACCBG010000001.1"/>
</dbReference>
<feature type="transmembrane region" description="Helical" evidence="7">
    <location>
        <begin position="72"/>
        <end position="92"/>
    </location>
</feature>
<feature type="transmembrane region" description="Helical" evidence="7">
    <location>
        <begin position="429"/>
        <end position="451"/>
    </location>
</feature>
<dbReference type="Proteomes" id="UP000535511">
    <property type="component" value="Unassembled WGS sequence"/>
</dbReference>
<evidence type="ECO:0000259" key="8">
    <source>
        <dbReference type="PROSITE" id="PS50850"/>
    </source>
</evidence>
<evidence type="ECO:0000313" key="10">
    <source>
        <dbReference type="Proteomes" id="UP000535511"/>
    </source>
</evidence>
<feature type="transmembrane region" description="Helical" evidence="7">
    <location>
        <begin position="357"/>
        <end position="374"/>
    </location>
</feature>
<dbReference type="AlphaFoldDB" id="A0A7Y9E3C7"/>
<feature type="transmembrane region" description="Helical" evidence="7">
    <location>
        <begin position="457"/>
        <end position="477"/>
    </location>
</feature>
<dbReference type="PANTHER" id="PTHR42718:SF46">
    <property type="entry name" value="BLR6921 PROTEIN"/>
    <property type="match status" value="1"/>
</dbReference>
<protein>
    <submittedName>
        <fullName evidence="9">EmrB/QacA subfamily drug resistance transporter</fullName>
    </submittedName>
</protein>
<dbReference type="GO" id="GO:0022857">
    <property type="term" value="F:transmembrane transporter activity"/>
    <property type="evidence" value="ECO:0007669"/>
    <property type="project" value="InterPro"/>
</dbReference>
<feature type="transmembrane region" description="Helical" evidence="7">
    <location>
        <begin position="163"/>
        <end position="185"/>
    </location>
</feature>
<feature type="transmembrane region" description="Helical" evidence="7">
    <location>
        <begin position="104"/>
        <end position="123"/>
    </location>
</feature>
<feature type="transmembrane region" description="Helical" evidence="7">
    <location>
        <begin position="39"/>
        <end position="60"/>
    </location>
</feature>
<feature type="transmembrane region" description="Helical" evidence="7">
    <location>
        <begin position="225"/>
        <end position="243"/>
    </location>
</feature>
<keyword evidence="2" id="KW-0813">Transport</keyword>
<evidence type="ECO:0000256" key="2">
    <source>
        <dbReference type="ARBA" id="ARBA00022448"/>
    </source>
</evidence>
<dbReference type="CDD" id="cd17321">
    <property type="entry name" value="MFS_MMR_MDR_like"/>
    <property type="match status" value="1"/>
</dbReference>
<dbReference type="PROSITE" id="PS50850">
    <property type="entry name" value="MFS"/>
    <property type="match status" value="1"/>
</dbReference>
<comment type="caution">
    <text evidence="9">The sequence shown here is derived from an EMBL/GenBank/DDBJ whole genome shotgun (WGS) entry which is preliminary data.</text>
</comment>
<dbReference type="InterPro" id="IPR001958">
    <property type="entry name" value="Tet-R_TetA/multi-R_MdtG-like"/>
</dbReference>
<dbReference type="Pfam" id="PF07690">
    <property type="entry name" value="MFS_1"/>
    <property type="match status" value="1"/>
</dbReference>
<keyword evidence="10" id="KW-1185">Reference proteome</keyword>
<accession>A0A7Y9E3C7</accession>
<dbReference type="SUPFAM" id="SSF103473">
    <property type="entry name" value="MFS general substrate transporter"/>
    <property type="match status" value="1"/>
</dbReference>
<dbReference type="InterPro" id="IPR036259">
    <property type="entry name" value="MFS_trans_sf"/>
</dbReference>
<gene>
    <name evidence="9" type="ORF">BJZ21_000432</name>
</gene>
<sequence>MPFSSLRPARTRAHDLPTELHTELPTELPADAGRAATGIAVVLLAQLMLVLDATVVNVALPRIDADLGFGPASLSWVLNGYTLAFGGLLLLGGRLGDVRGRLRMFQIGLTVFTLFSFLGGLAQTPTQLVLARALQGAGAAMAAPSVLALLTTSAPDQAARNRALALFGAVSSAGASLGLLLGGVVTDLGSWRWTLFINVPIGLAVLVLVPRFVAETPRRPGRFDLVGALTATLGAVAIVWSLIGTPEHGWLSGRTVAGFAAGLVLLAVLARTEVRHPHPLVQPHLLRDRERVVALAAMALVIGANLSMFFLVVQYDELVLGFGPFATGLAFLPFSLGVFAMSRVTPWLITRMGPRRMVLTGTAALVVGYVWLSGLTGTDDYLGSVFGPVLIAGLSTGFVFMPITATVLSDVEPEHAGSASGLLQTTQQLGAAVGVAAIVSVYAAGAVPGQFLPGLRAAFLTSAGFSLVAFLVTAIALRPRRAPATVTALEPDRAPVADAA</sequence>